<sequence length="255" mass="29435">MSHWEKKANGWVFISHASEDYEDVRVVRNYLEDRGFSALMFYLKSLEHESRKEQIKKLIRWEISARNIFVLCNSIHAQNSEWVQWESDYVKALPNKIYKTIDIVAFTDGKESELKKLDYLTKKATIYLSYTHKDKDKVDKISAHLNSLGYKVYDGSTALEGGDDIEEVMEQALSEAARNGVVLMFLSENAKRSKWFWDEKSRALHSGASIIPVVIDDVGIRDFPALRDKQFIDASKGLSDSILQLIEKEINYIDV</sequence>
<name>A0A944MHU3_9GAMM</name>
<dbReference type="InterPro" id="IPR035897">
    <property type="entry name" value="Toll_tir_struct_dom_sf"/>
</dbReference>
<feature type="domain" description="TIR" evidence="1">
    <location>
        <begin position="122"/>
        <end position="255"/>
    </location>
</feature>
<comment type="caution">
    <text evidence="2">The sequence shown here is derived from an EMBL/GenBank/DDBJ whole genome shotgun (WGS) entry which is preliminary data.</text>
</comment>
<dbReference type="GO" id="GO:0007165">
    <property type="term" value="P:signal transduction"/>
    <property type="evidence" value="ECO:0007669"/>
    <property type="project" value="InterPro"/>
</dbReference>
<gene>
    <name evidence="2" type="ORF">KME65_19820</name>
</gene>
<evidence type="ECO:0000313" key="2">
    <source>
        <dbReference type="EMBL" id="MBT2991215.1"/>
    </source>
</evidence>
<dbReference type="Gene3D" id="3.40.50.10140">
    <property type="entry name" value="Toll/interleukin-1 receptor homology (TIR) domain"/>
    <property type="match status" value="2"/>
</dbReference>
<dbReference type="InterPro" id="IPR000157">
    <property type="entry name" value="TIR_dom"/>
</dbReference>
<evidence type="ECO:0000259" key="1">
    <source>
        <dbReference type="PROSITE" id="PS50104"/>
    </source>
</evidence>
<evidence type="ECO:0000313" key="3">
    <source>
        <dbReference type="Proteomes" id="UP000770889"/>
    </source>
</evidence>
<dbReference type="SUPFAM" id="SSF52200">
    <property type="entry name" value="Toll/Interleukin receptor TIR domain"/>
    <property type="match status" value="2"/>
</dbReference>
<organism evidence="2 3">
    <name type="scientific">Candidatus Thiodiazotropha taylori</name>
    <dbReference type="NCBI Taxonomy" id="2792791"/>
    <lineage>
        <taxon>Bacteria</taxon>
        <taxon>Pseudomonadati</taxon>
        <taxon>Pseudomonadota</taxon>
        <taxon>Gammaproteobacteria</taxon>
        <taxon>Chromatiales</taxon>
        <taxon>Sedimenticolaceae</taxon>
        <taxon>Candidatus Thiodiazotropha</taxon>
    </lineage>
</organism>
<dbReference type="EMBL" id="JAHHGM010000030">
    <property type="protein sequence ID" value="MBT2991215.1"/>
    <property type="molecule type" value="Genomic_DNA"/>
</dbReference>
<proteinExistence type="predicted"/>
<dbReference type="PROSITE" id="PS50104">
    <property type="entry name" value="TIR"/>
    <property type="match status" value="1"/>
</dbReference>
<dbReference type="Proteomes" id="UP000770889">
    <property type="component" value="Unassembled WGS sequence"/>
</dbReference>
<dbReference type="AlphaFoldDB" id="A0A944MHU3"/>
<keyword evidence="2" id="KW-0675">Receptor</keyword>
<protein>
    <submittedName>
        <fullName evidence="2">Toll/interleukin-1 receptor domain-containing protein</fullName>
    </submittedName>
</protein>
<accession>A0A944MHU3</accession>
<dbReference type="Pfam" id="PF13676">
    <property type="entry name" value="TIR_2"/>
    <property type="match status" value="2"/>
</dbReference>
<reference evidence="2 3" key="1">
    <citation type="submission" date="2021-05" db="EMBL/GenBank/DDBJ databases">
        <title>Genetic and Functional Diversity in Clade A Lucinid endosymbionts from the Bahamas.</title>
        <authorList>
            <person name="Giani N.M."/>
            <person name="Engel A.S."/>
            <person name="Campbell B.J."/>
        </authorList>
    </citation>
    <scope>NUCLEOTIDE SEQUENCE [LARGE SCALE GENOMIC DNA]</scope>
    <source>
        <strain evidence="2">LUC16012Gg_MoonRockCtena</strain>
    </source>
</reference>